<keyword evidence="3" id="KW-1185">Reference proteome</keyword>
<reference evidence="2" key="1">
    <citation type="submission" date="2024-01" db="EMBL/GenBank/DDBJ databases">
        <title>Genome sequence of Mycoplasma ciconiae type strain DSM 25251.</title>
        <authorList>
            <person name="Spergser J."/>
        </authorList>
    </citation>
    <scope>NUCLEOTIDE SEQUENCE [LARGE SCALE GENOMIC DNA]</scope>
    <source>
        <strain evidence="2">DSM 25251</strain>
    </source>
</reference>
<sequence>MKNFRIMNAITLFTAMGTTVAFSLAIAYLLDSSKKEIFKAALIIVAIFSIFMIASWTFIAIETNMSMKYGFRKLPIFYLLCLILSFISIGFYLQFFLSWKLSKEINKIKTEDNQITIYSN</sequence>
<name>A0ABU7MNB6_9BACT</name>
<comment type="caution">
    <text evidence="2">The sequence shown here is derived from an EMBL/GenBank/DDBJ whole genome shotgun (WGS) entry which is preliminary data.</text>
</comment>
<evidence type="ECO:0000313" key="2">
    <source>
        <dbReference type="EMBL" id="MEE3928476.1"/>
    </source>
</evidence>
<feature type="transmembrane region" description="Helical" evidence="1">
    <location>
        <begin position="37"/>
        <end position="61"/>
    </location>
</feature>
<keyword evidence="1" id="KW-0472">Membrane</keyword>
<dbReference type="RefSeq" id="WP_330500888.1">
    <property type="nucleotide sequence ID" value="NZ_JAZDWZ010000007.1"/>
</dbReference>
<feature type="transmembrane region" description="Helical" evidence="1">
    <location>
        <begin position="6"/>
        <end position="30"/>
    </location>
</feature>
<dbReference type="Proteomes" id="UP001344817">
    <property type="component" value="Unassembled WGS sequence"/>
</dbReference>
<feature type="transmembrane region" description="Helical" evidence="1">
    <location>
        <begin position="76"/>
        <end position="99"/>
    </location>
</feature>
<organism evidence="2 3">
    <name type="scientific">Mycoplasmopsis ciconiae</name>
    <dbReference type="NCBI Taxonomy" id="561067"/>
    <lineage>
        <taxon>Bacteria</taxon>
        <taxon>Bacillati</taxon>
        <taxon>Mycoplasmatota</taxon>
        <taxon>Mycoplasmoidales</taxon>
        <taxon>Metamycoplasmataceae</taxon>
        <taxon>Mycoplasmopsis</taxon>
    </lineage>
</organism>
<keyword evidence="1" id="KW-1133">Transmembrane helix</keyword>
<protein>
    <recommendedName>
        <fullName evidence="4">DUF2304 domain-containing protein</fullName>
    </recommendedName>
</protein>
<accession>A0ABU7MNB6</accession>
<evidence type="ECO:0000313" key="3">
    <source>
        <dbReference type="Proteomes" id="UP001344817"/>
    </source>
</evidence>
<keyword evidence="1" id="KW-0812">Transmembrane</keyword>
<proteinExistence type="predicted"/>
<evidence type="ECO:0008006" key="4">
    <source>
        <dbReference type="Google" id="ProtNLM"/>
    </source>
</evidence>
<gene>
    <name evidence="2" type="ORF">V2E24_02715</name>
</gene>
<dbReference type="EMBL" id="JAZDWZ010000007">
    <property type="protein sequence ID" value="MEE3928476.1"/>
    <property type="molecule type" value="Genomic_DNA"/>
</dbReference>
<evidence type="ECO:0000256" key="1">
    <source>
        <dbReference type="SAM" id="Phobius"/>
    </source>
</evidence>